<accession>A0ABY8H8S0</accession>
<feature type="transmembrane region" description="Helical" evidence="1">
    <location>
        <begin position="58"/>
        <end position="81"/>
    </location>
</feature>
<dbReference type="Proteomes" id="UP001219037">
    <property type="component" value="Chromosome"/>
</dbReference>
<keyword evidence="1" id="KW-1133">Transmembrane helix</keyword>
<dbReference type="EMBL" id="CP121252">
    <property type="protein sequence ID" value="WFP17544.1"/>
    <property type="molecule type" value="Genomic_DNA"/>
</dbReference>
<organism evidence="2 3">
    <name type="scientific">Citricoccus muralis</name>
    <dbReference type="NCBI Taxonomy" id="169134"/>
    <lineage>
        <taxon>Bacteria</taxon>
        <taxon>Bacillati</taxon>
        <taxon>Actinomycetota</taxon>
        <taxon>Actinomycetes</taxon>
        <taxon>Micrococcales</taxon>
        <taxon>Micrococcaceae</taxon>
        <taxon>Citricoccus</taxon>
    </lineage>
</organism>
<reference evidence="2 3" key="1">
    <citation type="submission" date="2023-04" db="EMBL/GenBank/DDBJ databases">
        <title>Funneling lignin-derived compounds into biodiesel using alkali-halophilic Citricoccus sp. P2.</title>
        <authorList>
            <person name="Luo C.-B."/>
        </authorList>
    </citation>
    <scope>NUCLEOTIDE SEQUENCE [LARGE SCALE GENOMIC DNA]</scope>
    <source>
        <strain evidence="2 3">P2</strain>
    </source>
</reference>
<evidence type="ECO:0000313" key="2">
    <source>
        <dbReference type="EMBL" id="WFP17544.1"/>
    </source>
</evidence>
<keyword evidence="1" id="KW-0472">Membrane</keyword>
<keyword evidence="1" id="KW-0812">Transmembrane</keyword>
<keyword evidence="3" id="KW-1185">Reference proteome</keyword>
<dbReference type="RefSeq" id="WP_278159136.1">
    <property type="nucleotide sequence ID" value="NZ_CP121252.1"/>
</dbReference>
<evidence type="ECO:0000313" key="3">
    <source>
        <dbReference type="Proteomes" id="UP001219037"/>
    </source>
</evidence>
<proteinExistence type="predicted"/>
<evidence type="ECO:0000256" key="1">
    <source>
        <dbReference type="SAM" id="Phobius"/>
    </source>
</evidence>
<gene>
    <name evidence="2" type="ORF">P8192_05415</name>
</gene>
<feature type="transmembrane region" description="Helical" evidence="1">
    <location>
        <begin position="12"/>
        <end position="37"/>
    </location>
</feature>
<name>A0ABY8H8S0_9MICC</name>
<protein>
    <submittedName>
        <fullName evidence="2">Uncharacterized protein</fullName>
    </submittedName>
</protein>
<sequence>MFVTLGIATYFSFVAAVTLTVSVVAGIRGVFVATAFASVAAFLRRNAYRPGTFTQRNITWLVIVVVAAIIVSVTITGIMSLKSI</sequence>